<dbReference type="EMBL" id="JANBPY010002958">
    <property type="protein sequence ID" value="KAJ1953158.1"/>
    <property type="molecule type" value="Genomic_DNA"/>
</dbReference>
<sequence>MATIVHRLLKLWRWWSTYTSLCWLNILYTPWLGAQSQRLSLTIYKYCKWFLRHTVYGNRCEIQRLLDTQVQRPYFTTSPLLSTLPPSWLFRLTQSIYHSQYLGNVWKTLVTASEDTDYETLAIRIQQTKRFPYASDAPQTLAYTGILGPALERIHQAQLVQRALQERKLTAVNSTLAEHKDTLLHIWQVLAPVTQIGPEALDTLSLPQWPAIGFQSADPVSDFRGMGALGLDCLDYYVTHYPESARFVLMCSRVHPTAWYSFAIVTINLANLGWRLVQSPEFQYYLYSERDSTSPNVYFELCCYLFHTFNDFWFIPNTKAGTHPPLSLWCQARADPEKEESSVHVLSVLTNSPAWPQAPYTIMNFESVLPTFEKRVRHQLRFRLISPTLASHSFICGIDEKDFSTLLPGKKFQADISESMDEKKAK</sequence>
<organism evidence="2 3">
    <name type="scientific">Dispira parvispora</name>
    <dbReference type="NCBI Taxonomy" id="1520584"/>
    <lineage>
        <taxon>Eukaryota</taxon>
        <taxon>Fungi</taxon>
        <taxon>Fungi incertae sedis</taxon>
        <taxon>Zoopagomycota</taxon>
        <taxon>Kickxellomycotina</taxon>
        <taxon>Dimargaritomycetes</taxon>
        <taxon>Dimargaritales</taxon>
        <taxon>Dimargaritaceae</taxon>
        <taxon>Dispira</taxon>
    </lineage>
</organism>
<proteinExistence type="predicted"/>
<keyword evidence="3" id="KW-1185">Reference proteome</keyword>
<dbReference type="InterPro" id="IPR050868">
    <property type="entry name" value="ELMO_domain-containing"/>
</dbReference>
<dbReference type="Pfam" id="PF04727">
    <property type="entry name" value="ELMO_CED12"/>
    <property type="match status" value="1"/>
</dbReference>
<gene>
    <name evidence="2" type="ORF">IWQ62_006064</name>
</gene>
<protein>
    <recommendedName>
        <fullName evidence="1">ELMO domain-containing protein</fullName>
    </recommendedName>
</protein>
<dbReference type="OrthoDB" id="67155at2759"/>
<dbReference type="PANTHER" id="PTHR12771">
    <property type="entry name" value="ENGULFMENT AND CELL MOTILITY"/>
    <property type="match status" value="1"/>
</dbReference>
<dbReference type="Proteomes" id="UP001150925">
    <property type="component" value="Unassembled WGS sequence"/>
</dbReference>
<name>A0A9W8ANR4_9FUNG</name>
<evidence type="ECO:0000259" key="1">
    <source>
        <dbReference type="PROSITE" id="PS51335"/>
    </source>
</evidence>
<evidence type="ECO:0000313" key="3">
    <source>
        <dbReference type="Proteomes" id="UP001150925"/>
    </source>
</evidence>
<reference evidence="2" key="1">
    <citation type="submission" date="2022-07" db="EMBL/GenBank/DDBJ databases">
        <title>Phylogenomic reconstructions and comparative analyses of Kickxellomycotina fungi.</title>
        <authorList>
            <person name="Reynolds N.K."/>
            <person name="Stajich J.E."/>
            <person name="Barry K."/>
            <person name="Grigoriev I.V."/>
            <person name="Crous P."/>
            <person name="Smith M.E."/>
        </authorList>
    </citation>
    <scope>NUCLEOTIDE SEQUENCE</scope>
    <source>
        <strain evidence="2">RSA 1196</strain>
    </source>
</reference>
<accession>A0A9W8ANR4</accession>
<dbReference type="AlphaFoldDB" id="A0A9W8ANR4"/>
<evidence type="ECO:0000313" key="2">
    <source>
        <dbReference type="EMBL" id="KAJ1953158.1"/>
    </source>
</evidence>
<comment type="caution">
    <text evidence="2">The sequence shown here is derived from an EMBL/GenBank/DDBJ whole genome shotgun (WGS) entry which is preliminary data.</text>
</comment>
<dbReference type="PANTHER" id="PTHR12771:SF51">
    <property type="entry name" value="LD01482P"/>
    <property type="match status" value="1"/>
</dbReference>
<dbReference type="InterPro" id="IPR006816">
    <property type="entry name" value="ELMO_dom"/>
</dbReference>
<dbReference type="PROSITE" id="PS51335">
    <property type="entry name" value="ELMO"/>
    <property type="match status" value="1"/>
</dbReference>
<feature type="domain" description="ELMO" evidence="1">
    <location>
        <begin position="178"/>
        <end position="380"/>
    </location>
</feature>